<protein>
    <submittedName>
        <fullName evidence="1">E2F-associated phospho protein-domain-containing protein</fullName>
    </submittedName>
</protein>
<dbReference type="OMA" id="NINEHHR"/>
<dbReference type="InParanoid" id="A0A1X2HU31"/>
<proteinExistence type="predicted"/>
<reference evidence="1 2" key="1">
    <citation type="submission" date="2016-07" db="EMBL/GenBank/DDBJ databases">
        <title>Pervasive Adenine N6-methylation of Active Genes in Fungi.</title>
        <authorList>
            <consortium name="DOE Joint Genome Institute"/>
            <person name="Mondo S.J."/>
            <person name="Dannebaum R.O."/>
            <person name="Kuo R.C."/>
            <person name="Labutti K."/>
            <person name="Haridas S."/>
            <person name="Kuo A."/>
            <person name="Salamov A."/>
            <person name="Ahrendt S.R."/>
            <person name="Lipzen A."/>
            <person name="Sullivan W."/>
            <person name="Andreopoulos W.B."/>
            <person name="Clum A."/>
            <person name="Lindquist E."/>
            <person name="Daum C."/>
            <person name="Ramamoorthy G.K."/>
            <person name="Gryganskyi A."/>
            <person name="Culley D."/>
            <person name="Magnuson J.K."/>
            <person name="James T.Y."/>
            <person name="O'Malley M.A."/>
            <person name="Stajich J.E."/>
            <person name="Spatafora J.W."/>
            <person name="Visel A."/>
            <person name="Grigoriev I.V."/>
        </authorList>
    </citation>
    <scope>NUCLEOTIDE SEQUENCE [LARGE SCALE GENOMIC DNA]</scope>
    <source>
        <strain evidence="1 2">NRRL 2496</strain>
    </source>
</reference>
<sequence length="120" mass="14098">MQTNEELLYDPVADDQDEAWVIQKVQQAAPGKSKDARTDAILTCPLCFSPVCYNCQRHEKYQNQYRAMFVTNCQVKKTERYRYAEDDQEAYYIVTCKTCETHVAMMDEDEIFHFFNVIAT</sequence>
<dbReference type="OrthoDB" id="122464at2759"/>
<accession>A0A1X2HU31</accession>
<dbReference type="STRING" id="13706.A0A1X2HU31"/>
<comment type="caution">
    <text evidence="1">The sequence shown here is derived from an EMBL/GenBank/DDBJ whole genome shotgun (WGS) entry which is preliminary data.</text>
</comment>
<dbReference type="Proteomes" id="UP000242180">
    <property type="component" value="Unassembled WGS sequence"/>
</dbReference>
<name>A0A1X2HU31_SYNRA</name>
<evidence type="ECO:0000313" key="1">
    <source>
        <dbReference type="EMBL" id="ORZ03043.1"/>
    </source>
</evidence>
<dbReference type="EMBL" id="MCGN01000001">
    <property type="protein sequence ID" value="ORZ03043.1"/>
    <property type="molecule type" value="Genomic_DNA"/>
</dbReference>
<dbReference type="InterPro" id="IPR019370">
    <property type="entry name" value="E2F-assoc_phosphoprotein"/>
</dbReference>
<gene>
    <name evidence="1" type="ORF">BCR43DRAFT_482636</name>
</gene>
<dbReference type="GO" id="GO:0005634">
    <property type="term" value="C:nucleus"/>
    <property type="evidence" value="ECO:0007669"/>
    <property type="project" value="TreeGrafter"/>
</dbReference>
<dbReference type="Pfam" id="PF10238">
    <property type="entry name" value="Eapp_C"/>
    <property type="match status" value="1"/>
</dbReference>
<dbReference type="PANTHER" id="PTHR15967">
    <property type="entry name" value="E2F-ASSOCIATED PHOSPHOPROTEIN"/>
    <property type="match status" value="1"/>
</dbReference>
<keyword evidence="2" id="KW-1185">Reference proteome</keyword>
<dbReference type="AlphaFoldDB" id="A0A1X2HU31"/>
<organism evidence="1 2">
    <name type="scientific">Syncephalastrum racemosum</name>
    <name type="common">Filamentous fungus</name>
    <dbReference type="NCBI Taxonomy" id="13706"/>
    <lineage>
        <taxon>Eukaryota</taxon>
        <taxon>Fungi</taxon>
        <taxon>Fungi incertae sedis</taxon>
        <taxon>Mucoromycota</taxon>
        <taxon>Mucoromycotina</taxon>
        <taxon>Mucoromycetes</taxon>
        <taxon>Mucorales</taxon>
        <taxon>Syncephalastraceae</taxon>
        <taxon>Syncephalastrum</taxon>
    </lineage>
</organism>
<evidence type="ECO:0000313" key="2">
    <source>
        <dbReference type="Proteomes" id="UP000242180"/>
    </source>
</evidence>
<dbReference type="PANTHER" id="PTHR15967:SF0">
    <property type="entry name" value="E2F-ASSOCIATED PHOSPHOPROTEIN"/>
    <property type="match status" value="1"/>
</dbReference>